<gene>
    <name evidence="1" type="ORF">KSF_065070</name>
</gene>
<evidence type="ECO:0000313" key="1">
    <source>
        <dbReference type="EMBL" id="GHO96459.1"/>
    </source>
</evidence>
<dbReference type="Proteomes" id="UP000597444">
    <property type="component" value="Unassembled WGS sequence"/>
</dbReference>
<dbReference type="EMBL" id="BNJK01000001">
    <property type="protein sequence ID" value="GHO96459.1"/>
    <property type="molecule type" value="Genomic_DNA"/>
</dbReference>
<evidence type="ECO:0000313" key="2">
    <source>
        <dbReference type="Proteomes" id="UP000597444"/>
    </source>
</evidence>
<protein>
    <submittedName>
        <fullName evidence="1">Uncharacterized protein</fullName>
    </submittedName>
</protein>
<comment type="caution">
    <text evidence="1">The sequence shown here is derived from an EMBL/GenBank/DDBJ whole genome shotgun (WGS) entry which is preliminary data.</text>
</comment>
<accession>A0A8J3N2V2</accession>
<dbReference type="AlphaFoldDB" id="A0A8J3N2V2"/>
<keyword evidence="2" id="KW-1185">Reference proteome</keyword>
<sequence>METASDTPELESELSLDDVLVNRYMQRSGIEERIKHFMLIDVVISC</sequence>
<proteinExistence type="predicted"/>
<name>A0A8J3N2V2_9CHLR</name>
<reference evidence="1" key="1">
    <citation type="submission" date="2020-10" db="EMBL/GenBank/DDBJ databases">
        <title>Taxonomic study of unclassified bacteria belonging to the class Ktedonobacteria.</title>
        <authorList>
            <person name="Yabe S."/>
            <person name="Wang C.M."/>
            <person name="Zheng Y."/>
            <person name="Sakai Y."/>
            <person name="Cavaletti L."/>
            <person name="Monciardini P."/>
            <person name="Donadio S."/>
        </authorList>
    </citation>
    <scope>NUCLEOTIDE SEQUENCE</scope>
    <source>
        <strain evidence="1">ID150040</strain>
    </source>
</reference>
<organism evidence="1 2">
    <name type="scientific">Reticulibacter mediterranei</name>
    <dbReference type="NCBI Taxonomy" id="2778369"/>
    <lineage>
        <taxon>Bacteria</taxon>
        <taxon>Bacillati</taxon>
        <taxon>Chloroflexota</taxon>
        <taxon>Ktedonobacteria</taxon>
        <taxon>Ktedonobacterales</taxon>
        <taxon>Reticulibacteraceae</taxon>
        <taxon>Reticulibacter</taxon>
    </lineage>
</organism>